<feature type="region of interest" description="Disordered" evidence="4">
    <location>
        <begin position="1"/>
        <end position="23"/>
    </location>
</feature>
<keyword evidence="7" id="KW-1185">Reference proteome</keyword>
<dbReference type="InterPro" id="IPR050166">
    <property type="entry name" value="ABC_transporter_ATP-bind"/>
</dbReference>
<dbReference type="InterPro" id="IPR003439">
    <property type="entry name" value="ABC_transporter-like_ATP-bd"/>
</dbReference>
<dbReference type="RefSeq" id="WP_185055301.1">
    <property type="nucleotide sequence ID" value="NZ_BAABIX010000019.1"/>
</dbReference>
<evidence type="ECO:0000256" key="3">
    <source>
        <dbReference type="ARBA" id="ARBA00022840"/>
    </source>
</evidence>
<accession>A0A840PLD5</accession>
<dbReference type="EMBL" id="JACHGN010000023">
    <property type="protein sequence ID" value="MBB5138430.1"/>
    <property type="molecule type" value="Genomic_DNA"/>
</dbReference>
<dbReference type="AlphaFoldDB" id="A0A840PLD5"/>
<protein>
    <submittedName>
        <fullName evidence="6">NitT/TauT family transport system ATP-binding protein</fullName>
    </submittedName>
</protein>
<dbReference type="Gene3D" id="3.40.50.300">
    <property type="entry name" value="P-loop containing nucleotide triphosphate hydrolases"/>
    <property type="match status" value="1"/>
</dbReference>
<keyword evidence="2" id="KW-0547">Nucleotide-binding</keyword>
<evidence type="ECO:0000259" key="5">
    <source>
        <dbReference type="PROSITE" id="PS50893"/>
    </source>
</evidence>
<evidence type="ECO:0000313" key="6">
    <source>
        <dbReference type="EMBL" id="MBB5138430.1"/>
    </source>
</evidence>
<dbReference type="GO" id="GO:0005524">
    <property type="term" value="F:ATP binding"/>
    <property type="evidence" value="ECO:0007669"/>
    <property type="project" value="UniProtKB-KW"/>
</dbReference>
<evidence type="ECO:0000313" key="7">
    <source>
        <dbReference type="Proteomes" id="UP000578449"/>
    </source>
</evidence>
<proteinExistence type="predicted"/>
<keyword evidence="1" id="KW-0813">Transport</keyword>
<dbReference type="CDD" id="cd03293">
    <property type="entry name" value="ABC_NrtD_SsuB_transporters"/>
    <property type="match status" value="1"/>
</dbReference>
<organism evidence="6 7">
    <name type="scientific">Thermocatellispora tengchongensis</name>
    <dbReference type="NCBI Taxonomy" id="1073253"/>
    <lineage>
        <taxon>Bacteria</taxon>
        <taxon>Bacillati</taxon>
        <taxon>Actinomycetota</taxon>
        <taxon>Actinomycetes</taxon>
        <taxon>Streptosporangiales</taxon>
        <taxon>Streptosporangiaceae</taxon>
        <taxon>Thermocatellispora</taxon>
    </lineage>
</organism>
<dbReference type="Proteomes" id="UP000578449">
    <property type="component" value="Unassembled WGS sequence"/>
</dbReference>
<dbReference type="PANTHER" id="PTHR42788">
    <property type="entry name" value="TAURINE IMPORT ATP-BINDING PROTEIN-RELATED"/>
    <property type="match status" value="1"/>
</dbReference>
<dbReference type="SUPFAM" id="SSF52540">
    <property type="entry name" value="P-loop containing nucleoside triphosphate hydrolases"/>
    <property type="match status" value="1"/>
</dbReference>
<dbReference type="InterPro" id="IPR003593">
    <property type="entry name" value="AAA+_ATPase"/>
</dbReference>
<evidence type="ECO:0000256" key="2">
    <source>
        <dbReference type="ARBA" id="ARBA00022741"/>
    </source>
</evidence>
<dbReference type="InterPro" id="IPR027417">
    <property type="entry name" value="P-loop_NTPase"/>
</dbReference>
<dbReference type="PANTHER" id="PTHR42788:SF13">
    <property type="entry name" value="ALIPHATIC SULFONATES IMPORT ATP-BINDING PROTEIN SSUB"/>
    <property type="match status" value="1"/>
</dbReference>
<dbReference type="SMART" id="SM00382">
    <property type="entry name" value="AAA"/>
    <property type="match status" value="1"/>
</dbReference>
<gene>
    <name evidence="6" type="ORF">HNP84_008184</name>
</gene>
<sequence length="300" mass="32404">MTPLVHPQEVSVPGPAAAEGRSAAPGGAGIRFAGVGRSFAMPDGVVDAVTGIDLAIAAGEFVALVGPSGCGKTTLLNMVAGLIRPTEGTVTLDGHPVTGPSREVAYMPARDALFPWRTAVENVELGLEVRGVRKSERRALALDWLHRVHLTGFENAQVTQLSQGMRQRVAIARTLALSPRCVLMDEPFAALDAQTRLFVQQEFLALWERSRATVLFVTHDLTEAISLSDRVVLLGSRPGRLCRDIRVDLPRPRDVDHLRADPAWQPLYDELQDALRAEVPDPRLADASAELAQRIVAGPK</sequence>
<evidence type="ECO:0000256" key="4">
    <source>
        <dbReference type="SAM" id="MobiDB-lite"/>
    </source>
</evidence>
<name>A0A840PLD5_9ACTN</name>
<comment type="caution">
    <text evidence="6">The sequence shown here is derived from an EMBL/GenBank/DDBJ whole genome shotgun (WGS) entry which is preliminary data.</text>
</comment>
<dbReference type="GO" id="GO:0016887">
    <property type="term" value="F:ATP hydrolysis activity"/>
    <property type="evidence" value="ECO:0007669"/>
    <property type="project" value="InterPro"/>
</dbReference>
<reference evidence="6 7" key="1">
    <citation type="submission" date="2020-08" db="EMBL/GenBank/DDBJ databases">
        <title>Genomic Encyclopedia of Type Strains, Phase IV (KMG-IV): sequencing the most valuable type-strain genomes for metagenomic binning, comparative biology and taxonomic classification.</title>
        <authorList>
            <person name="Goeker M."/>
        </authorList>
    </citation>
    <scope>NUCLEOTIDE SEQUENCE [LARGE SCALE GENOMIC DNA]</scope>
    <source>
        <strain evidence="6 7">DSM 45615</strain>
    </source>
</reference>
<feature type="domain" description="ABC transporter" evidence="5">
    <location>
        <begin position="30"/>
        <end position="261"/>
    </location>
</feature>
<dbReference type="InterPro" id="IPR017871">
    <property type="entry name" value="ABC_transporter-like_CS"/>
</dbReference>
<keyword evidence="3 6" id="KW-0067">ATP-binding</keyword>
<evidence type="ECO:0000256" key="1">
    <source>
        <dbReference type="ARBA" id="ARBA00022448"/>
    </source>
</evidence>
<dbReference type="Pfam" id="PF00005">
    <property type="entry name" value="ABC_tran"/>
    <property type="match status" value="1"/>
</dbReference>
<dbReference type="PROSITE" id="PS00211">
    <property type="entry name" value="ABC_TRANSPORTER_1"/>
    <property type="match status" value="1"/>
</dbReference>
<dbReference type="PROSITE" id="PS50893">
    <property type="entry name" value="ABC_TRANSPORTER_2"/>
    <property type="match status" value="1"/>
</dbReference>